<evidence type="ECO:0000313" key="3">
    <source>
        <dbReference type="Proteomes" id="UP000661077"/>
    </source>
</evidence>
<protein>
    <submittedName>
        <fullName evidence="2">Metallophosphoesterase</fullName>
    </submittedName>
</protein>
<dbReference type="InterPro" id="IPR004843">
    <property type="entry name" value="Calcineurin-like_PHP"/>
</dbReference>
<dbReference type="Gene3D" id="3.60.21.10">
    <property type="match status" value="1"/>
</dbReference>
<gene>
    <name evidence="2" type="ORF">JM946_13895</name>
</gene>
<dbReference type="Proteomes" id="UP000661077">
    <property type="component" value="Unassembled WGS sequence"/>
</dbReference>
<keyword evidence="3" id="KW-1185">Reference proteome</keyword>
<proteinExistence type="predicted"/>
<dbReference type="RefSeq" id="WP_203167851.1">
    <property type="nucleotide sequence ID" value="NZ_JAEVLS010000002.1"/>
</dbReference>
<name>A0ABS1WXX5_9GAMM</name>
<dbReference type="InterPro" id="IPR029052">
    <property type="entry name" value="Metallo-depent_PP-like"/>
</dbReference>
<evidence type="ECO:0000313" key="2">
    <source>
        <dbReference type="EMBL" id="MBM0105828.1"/>
    </source>
</evidence>
<dbReference type="SUPFAM" id="SSF56300">
    <property type="entry name" value="Metallo-dependent phosphatases"/>
    <property type="match status" value="1"/>
</dbReference>
<sequence>MTYKLMVIDDDMDRKALYQAVLSGADFEPIYVWTRRELQKQRDMPVDGYLLDVFLQRGDWRGATAADLLEEVVQLAPRPAPVFFISQRWDDPHVLSVLKQAGKSSAKVIQYLAWSEFEQAVQPDAAAASRLSALRTKLLSELMLWHGRSSFRPEPDETIRILLLADPQFGDEHTSQNALFTENWIAKKLRLDAQNGTPVPDLIVIAGDVTHSGRPDQFGLAEERLTHDLMAPLWGEDSIELRRDRIVVVPGNHDVNLRFSAADGRIFSPKEKEFRPDSPIMKSDDHAPYLSHQPYALEPFRRFAHRITRQREWQDRSSMSWVDRRFIHCGIRFFVLNTVEDLDANRPTQACFNERTMRLINRSLADDNPDSIFSIAVSHHGLRPEGSMQETEVENWVGVGRHFFSQHKIRLWLYGHYHAFHRRNITGSPFEDTPLWMVQAPTTRIYPSTRGFCVIELKRKAGHVIDAYVHNYVLDENGTTTRRPALRIYGGGDAPSLR</sequence>
<dbReference type="EMBL" id="JAEVLS010000002">
    <property type="protein sequence ID" value="MBM0105828.1"/>
    <property type="molecule type" value="Genomic_DNA"/>
</dbReference>
<comment type="caution">
    <text evidence="2">The sequence shown here is derived from an EMBL/GenBank/DDBJ whole genome shotgun (WGS) entry which is preliminary data.</text>
</comment>
<organism evidence="2 3">
    <name type="scientific">Steroidobacter gossypii</name>
    <dbReference type="NCBI Taxonomy" id="2805490"/>
    <lineage>
        <taxon>Bacteria</taxon>
        <taxon>Pseudomonadati</taxon>
        <taxon>Pseudomonadota</taxon>
        <taxon>Gammaproteobacteria</taxon>
        <taxon>Steroidobacterales</taxon>
        <taxon>Steroidobacteraceae</taxon>
        <taxon>Steroidobacter</taxon>
    </lineage>
</organism>
<accession>A0ABS1WXX5</accession>
<evidence type="ECO:0000259" key="1">
    <source>
        <dbReference type="Pfam" id="PF00149"/>
    </source>
</evidence>
<feature type="domain" description="Calcineurin-like phosphoesterase" evidence="1">
    <location>
        <begin position="160"/>
        <end position="419"/>
    </location>
</feature>
<reference evidence="2 3" key="1">
    <citation type="journal article" date="2021" name="Int. J. Syst. Evol. Microbiol.">
        <title>Steroidobacter gossypii sp. nov., isolated from soil of cotton cropping field.</title>
        <authorList>
            <person name="Huang R."/>
            <person name="Yang S."/>
            <person name="Zhen C."/>
            <person name="Liu W."/>
        </authorList>
    </citation>
    <scope>NUCLEOTIDE SEQUENCE [LARGE SCALE GENOMIC DNA]</scope>
    <source>
        <strain evidence="2 3">S1-65</strain>
    </source>
</reference>
<dbReference type="Pfam" id="PF00149">
    <property type="entry name" value="Metallophos"/>
    <property type="match status" value="1"/>
</dbReference>